<protein>
    <submittedName>
        <fullName evidence="1">Uu.00g013790.m01.CDS01</fullName>
    </submittedName>
</protein>
<keyword evidence="2" id="KW-1185">Reference proteome</keyword>
<sequence length="90" mass="10148">MWTGFRQVFQGGDRTHFVNTGDVKAGEAKLYWTVRLNTCMGVVMTMEPRGSDKMWHIMANIDPQQDWEAQLGAVEMAFGAAKRATLNPKN</sequence>
<dbReference type="Proteomes" id="UP001295740">
    <property type="component" value="Unassembled WGS sequence"/>
</dbReference>
<feature type="non-terminal residue" evidence="1">
    <location>
        <position position="90"/>
    </location>
</feature>
<gene>
    <name evidence="1" type="ORF">KHLLAP_LOCUS13728</name>
</gene>
<dbReference type="EMBL" id="CAUWAG010000020">
    <property type="protein sequence ID" value="CAJ2513260.1"/>
    <property type="molecule type" value="Genomic_DNA"/>
</dbReference>
<proteinExistence type="predicted"/>
<reference evidence="1" key="1">
    <citation type="submission" date="2023-10" db="EMBL/GenBank/DDBJ databases">
        <authorList>
            <person name="Hackl T."/>
        </authorList>
    </citation>
    <scope>NUCLEOTIDE SEQUENCE</scope>
</reference>
<dbReference type="AlphaFoldDB" id="A0AAI8VZ41"/>
<organism evidence="1 2">
    <name type="scientific">Anthostomella pinea</name>
    <dbReference type="NCBI Taxonomy" id="933095"/>
    <lineage>
        <taxon>Eukaryota</taxon>
        <taxon>Fungi</taxon>
        <taxon>Dikarya</taxon>
        <taxon>Ascomycota</taxon>
        <taxon>Pezizomycotina</taxon>
        <taxon>Sordariomycetes</taxon>
        <taxon>Xylariomycetidae</taxon>
        <taxon>Xylariales</taxon>
        <taxon>Xylariaceae</taxon>
        <taxon>Anthostomella</taxon>
    </lineage>
</organism>
<evidence type="ECO:0000313" key="2">
    <source>
        <dbReference type="Proteomes" id="UP001295740"/>
    </source>
</evidence>
<name>A0AAI8VZ41_9PEZI</name>
<comment type="caution">
    <text evidence="1">The sequence shown here is derived from an EMBL/GenBank/DDBJ whole genome shotgun (WGS) entry which is preliminary data.</text>
</comment>
<accession>A0AAI8VZ41</accession>
<evidence type="ECO:0000313" key="1">
    <source>
        <dbReference type="EMBL" id="CAJ2513260.1"/>
    </source>
</evidence>